<evidence type="ECO:0000313" key="2">
    <source>
        <dbReference type="EMBL" id="GGO90219.1"/>
    </source>
</evidence>
<evidence type="ECO:0000313" key="3">
    <source>
        <dbReference type="Proteomes" id="UP000641932"/>
    </source>
</evidence>
<keyword evidence="1" id="KW-0812">Transmembrane</keyword>
<evidence type="ECO:0000256" key="1">
    <source>
        <dbReference type="SAM" id="Phobius"/>
    </source>
</evidence>
<dbReference type="Proteomes" id="UP000641932">
    <property type="component" value="Unassembled WGS sequence"/>
</dbReference>
<reference evidence="2" key="2">
    <citation type="submission" date="2020-09" db="EMBL/GenBank/DDBJ databases">
        <authorList>
            <person name="Sun Q."/>
            <person name="Zhou Y."/>
        </authorList>
    </citation>
    <scope>NUCLEOTIDE SEQUENCE</scope>
    <source>
        <strain evidence="2">CGMCC 4.7201</strain>
    </source>
</reference>
<comment type="caution">
    <text evidence="2">The sequence shown here is derived from an EMBL/GenBank/DDBJ whole genome shotgun (WGS) entry which is preliminary data.</text>
</comment>
<dbReference type="AlphaFoldDB" id="A0A918DYB3"/>
<keyword evidence="1" id="KW-1133">Transmembrane helix</keyword>
<dbReference type="Pfam" id="PF12277">
    <property type="entry name" value="DUF3618"/>
    <property type="match status" value="1"/>
</dbReference>
<gene>
    <name evidence="2" type="ORF">GCM10012280_35240</name>
</gene>
<name>A0A918DYB3_9ACTN</name>
<evidence type="ECO:0008006" key="4">
    <source>
        <dbReference type="Google" id="ProtNLM"/>
    </source>
</evidence>
<sequence length="135" mass="14973">MTGASQPHEAKPTVEELREQVNVTRTELGRTVEALAAKTDIKARAQVKATEMREQMQHRAAHAKDRVQGQTAHVLHLAQDRTPEPVQERTGQVAQVAHRNRTVLIVGGAAVATAALVLFRTRGRLYRARGSWRGR</sequence>
<feature type="transmembrane region" description="Helical" evidence="1">
    <location>
        <begin position="102"/>
        <end position="119"/>
    </location>
</feature>
<keyword evidence="3" id="KW-1185">Reference proteome</keyword>
<reference evidence="2" key="1">
    <citation type="journal article" date="2014" name="Int. J. Syst. Evol. Microbiol.">
        <title>Complete genome sequence of Corynebacterium casei LMG S-19264T (=DSM 44701T), isolated from a smear-ripened cheese.</title>
        <authorList>
            <consortium name="US DOE Joint Genome Institute (JGI-PGF)"/>
            <person name="Walter F."/>
            <person name="Albersmeier A."/>
            <person name="Kalinowski J."/>
            <person name="Ruckert C."/>
        </authorList>
    </citation>
    <scope>NUCLEOTIDE SEQUENCE</scope>
    <source>
        <strain evidence="2">CGMCC 4.7201</strain>
    </source>
</reference>
<organism evidence="2 3">
    <name type="scientific">Wenjunlia tyrosinilytica</name>
    <dbReference type="NCBI Taxonomy" id="1544741"/>
    <lineage>
        <taxon>Bacteria</taxon>
        <taxon>Bacillati</taxon>
        <taxon>Actinomycetota</taxon>
        <taxon>Actinomycetes</taxon>
        <taxon>Kitasatosporales</taxon>
        <taxon>Streptomycetaceae</taxon>
        <taxon>Wenjunlia</taxon>
    </lineage>
</organism>
<keyword evidence="1" id="KW-0472">Membrane</keyword>
<proteinExistence type="predicted"/>
<accession>A0A918DYB3</accession>
<dbReference type="InterPro" id="IPR022062">
    <property type="entry name" value="DUF3618"/>
</dbReference>
<dbReference type="RefSeq" id="WP_189132641.1">
    <property type="nucleotide sequence ID" value="NZ_BMMS01000014.1"/>
</dbReference>
<protein>
    <recommendedName>
        <fullName evidence="4">DUF3618 domain-containing protein</fullName>
    </recommendedName>
</protein>
<dbReference type="EMBL" id="BMMS01000014">
    <property type="protein sequence ID" value="GGO90219.1"/>
    <property type="molecule type" value="Genomic_DNA"/>
</dbReference>